<dbReference type="GeneID" id="30063168"/>
<sequence>MGSMKYSMGLSRKETTRDENSIPSSEQHIVTTCYISKTTHERPRVSIRLNGRLHESQGTPLMASKRSSGSWH</sequence>
<dbReference type="EMBL" id="DS022247">
    <property type="protein sequence ID" value="EWG43875.1"/>
    <property type="molecule type" value="Genomic_DNA"/>
</dbReference>
<keyword evidence="3" id="KW-1185">Reference proteome</keyword>
<organism evidence="2 3">
    <name type="scientific">Gibberella moniliformis (strain M3125 / FGSC 7600)</name>
    <name type="common">Maize ear and stalk rot fungus</name>
    <name type="synonym">Fusarium verticillioides</name>
    <dbReference type="NCBI Taxonomy" id="334819"/>
    <lineage>
        <taxon>Eukaryota</taxon>
        <taxon>Fungi</taxon>
        <taxon>Dikarya</taxon>
        <taxon>Ascomycota</taxon>
        <taxon>Pezizomycotina</taxon>
        <taxon>Sordariomycetes</taxon>
        <taxon>Hypocreomycetidae</taxon>
        <taxon>Hypocreales</taxon>
        <taxon>Nectriaceae</taxon>
        <taxon>Fusarium</taxon>
        <taxon>Fusarium fujikuroi species complex</taxon>
    </lineage>
</organism>
<evidence type="ECO:0000313" key="2">
    <source>
        <dbReference type="EMBL" id="EWG43875.1"/>
    </source>
</evidence>
<dbReference type="HOGENOM" id="CLU_2722435_0_0_1"/>
<evidence type="ECO:0000256" key="1">
    <source>
        <dbReference type="SAM" id="MobiDB-lite"/>
    </source>
</evidence>
<dbReference type="AlphaFoldDB" id="W7M8L7"/>
<dbReference type="RefSeq" id="XP_018750066.1">
    <property type="nucleotide sequence ID" value="XM_018893235.1"/>
</dbReference>
<feature type="region of interest" description="Disordered" evidence="1">
    <location>
        <begin position="47"/>
        <end position="72"/>
    </location>
</feature>
<dbReference type="KEGG" id="fvr:FVEG_05157"/>
<feature type="region of interest" description="Disordered" evidence="1">
    <location>
        <begin position="1"/>
        <end position="26"/>
    </location>
</feature>
<reference evidence="2 3" key="1">
    <citation type="journal article" date="2010" name="Nature">
        <title>Comparative genomics reveals mobile pathogenicity chromosomes in Fusarium.</title>
        <authorList>
            <person name="Ma L.J."/>
            <person name="van der Does H.C."/>
            <person name="Borkovich K.A."/>
            <person name="Coleman J.J."/>
            <person name="Daboussi M.J."/>
            <person name="Di Pietro A."/>
            <person name="Dufresne M."/>
            <person name="Freitag M."/>
            <person name="Grabherr M."/>
            <person name="Henrissat B."/>
            <person name="Houterman P.M."/>
            <person name="Kang S."/>
            <person name="Shim W.B."/>
            <person name="Woloshuk C."/>
            <person name="Xie X."/>
            <person name="Xu J.R."/>
            <person name="Antoniw J."/>
            <person name="Baker S.E."/>
            <person name="Bluhm B.H."/>
            <person name="Breakspear A."/>
            <person name="Brown D.W."/>
            <person name="Butchko R.A."/>
            <person name="Chapman S."/>
            <person name="Coulson R."/>
            <person name="Coutinho P.M."/>
            <person name="Danchin E.G."/>
            <person name="Diener A."/>
            <person name="Gale L.R."/>
            <person name="Gardiner D.M."/>
            <person name="Goff S."/>
            <person name="Hammond-Kosack K.E."/>
            <person name="Hilburn K."/>
            <person name="Hua-Van A."/>
            <person name="Jonkers W."/>
            <person name="Kazan K."/>
            <person name="Kodira C.D."/>
            <person name="Koehrsen M."/>
            <person name="Kumar L."/>
            <person name="Lee Y.H."/>
            <person name="Li L."/>
            <person name="Manners J.M."/>
            <person name="Miranda-Saavedra D."/>
            <person name="Mukherjee M."/>
            <person name="Park G."/>
            <person name="Park J."/>
            <person name="Park S.Y."/>
            <person name="Proctor R.H."/>
            <person name="Regev A."/>
            <person name="Ruiz-Roldan M.C."/>
            <person name="Sain D."/>
            <person name="Sakthikumar S."/>
            <person name="Sykes S."/>
            <person name="Schwartz D.C."/>
            <person name="Turgeon B.G."/>
            <person name="Wapinski I."/>
            <person name="Yoder O."/>
            <person name="Young S."/>
            <person name="Zeng Q."/>
            <person name="Zhou S."/>
            <person name="Galagan J."/>
            <person name="Cuomo C.A."/>
            <person name="Kistler H.C."/>
            <person name="Rep M."/>
        </authorList>
    </citation>
    <scope>NUCLEOTIDE SEQUENCE [LARGE SCALE GENOMIC DNA]</scope>
    <source>
        <strain evidence="3">M3125 / FGSC 7600</strain>
    </source>
</reference>
<gene>
    <name evidence="2" type="ORF">FVEG_05157</name>
</gene>
<feature type="compositionally biased region" description="Basic and acidic residues" evidence="1">
    <location>
        <begin position="11"/>
        <end position="20"/>
    </location>
</feature>
<accession>W7M8L7</accession>
<protein>
    <submittedName>
        <fullName evidence="2">Uncharacterized protein</fullName>
    </submittedName>
</protein>
<evidence type="ECO:0000313" key="3">
    <source>
        <dbReference type="Proteomes" id="UP000009096"/>
    </source>
</evidence>
<proteinExistence type="predicted"/>
<name>W7M8L7_GIBM7</name>
<dbReference type="VEuPathDB" id="FungiDB:FVEG_05157"/>
<dbReference type="Proteomes" id="UP000009096">
    <property type="component" value="Chromosome 3"/>
</dbReference>